<keyword evidence="1" id="KW-0175">Coiled coil</keyword>
<organism evidence="2 3">
    <name type="scientific">Cladobotryum mycophilum</name>
    <dbReference type="NCBI Taxonomy" id="491253"/>
    <lineage>
        <taxon>Eukaryota</taxon>
        <taxon>Fungi</taxon>
        <taxon>Dikarya</taxon>
        <taxon>Ascomycota</taxon>
        <taxon>Pezizomycotina</taxon>
        <taxon>Sordariomycetes</taxon>
        <taxon>Hypocreomycetidae</taxon>
        <taxon>Hypocreales</taxon>
        <taxon>Hypocreaceae</taxon>
        <taxon>Cladobotryum</taxon>
    </lineage>
</organism>
<dbReference type="PANTHER" id="PTHR33488">
    <property type="entry name" value="ZGC:162509"/>
    <property type="match status" value="1"/>
</dbReference>
<proteinExistence type="predicted"/>
<evidence type="ECO:0000313" key="3">
    <source>
        <dbReference type="Proteomes" id="UP001338125"/>
    </source>
</evidence>
<keyword evidence="3" id="KW-1185">Reference proteome</keyword>
<protein>
    <submittedName>
        <fullName evidence="2">Uncharacterized protein</fullName>
    </submittedName>
</protein>
<gene>
    <name evidence="2" type="ORF">PT974_11246</name>
</gene>
<evidence type="ECO:0000256" key="1">
    <source>
        <dbReference type="SAM" id="Coils"/>
    </source>
</evidence>
<accession>A0ABR0S4P3</accession>
<feature type="coiled-coil region" evidence="1">
    <location>
        <begin position="168"/>
        <end position="260"/>
    </location>
</feature>
<name>A0ABR0S4P3_9HYPO</name>
<dbReference type="PANTHER" id="PTHR33488:SF2">
    <property type="entry name" value="EARLY ENDOSOME ANTIGEN 1-LIKE"/>
    <property type="match status" value="1"/>
</dbReference>
<reference evidence="2 3" key="1">
    <citation type="submission" date="2024-01" db="EMBL/GenBank/DDBJ databases">
        <title>Complete genome of Cladobotryum mycophilum ATHUM6906.</title>
        <authorList>
            <person name="Christinaki A.C."/>
            <person name="Myridakis A.I."/>
            <person name="Kouvelis V.N."/>
        </authorList>
    </citation>
    <scope>NUCLEOTIDE SEQUENCE [LARGE SCALE GENOMIC DNA]</scope>
    <source>
        <strain evidence="2 3">ATHUM6906</strain>
    </source>
</reference>
<dbReference type="EMBL" id="JAVFKD010000016">
    <property type="protein sequence ID" value="KAK5987128.1"/>
    <property type="molecule type" value="Genomic_DNA"/>
</dbReference>
<dbReference type="Proteomes" id="UP001338125">
    <property type="component" value="Unassembled WGS sequence"/>
</dbReference>
<evidence type="ECO:0000313" key="2">
    <source>
        <dbReference type="EMBL" id="KAK5987128.1"/>
    </source>
</evidence>
<comment type="caution">
    <text evidence="2">The sequence shown here is derived from an EMBL/GenBank/DDBJ whole genome shotgun (WGS) entry which is preliminary data.</text>
</comment>
<sequence>MAPIRLIYARMQDTLQEEYGHQYWSQSLSQTVKLDGPGLRYSTLFANVSDVSQFGTDTFRLTGRKMSLIASLSHELSRPGGTIEKMLGFCDPSQSELRDRHLKRYLKRGQKDVDDCATAIREVNEAFRMWSEMTANLLKALENMNATNASKTKTVEKELGETKAGKGLEEKEQARDEELLREKRAELKRNLDKIKGDENEPFNFVEIIFGTRQRKREELSALRDRASRLADNVASRETPIEKMAAEAAQLQATLEKLSSEKSFITEVTKIVQRAVRRLTELQSQIQTFMNFLEEIASIINRTLATSELVYETVEDTKSMMDSQIKQAEHAFEMTTRFTFASRASAIYNAVSARYIIPTIEQLPNLCLHDAGTNSEVNEKLKQLNQIRNQVSHETLGLMHTALKQDHMQIAKKACASFEFDAELVEDHKDED</sequence>